<dbReference type="PANTHER" id="PTHR46797">
    <property type="entry name" value="HTH-TYPE TRANSCRIPTIONAL REGULATOR"/>
    <property type="match status" value="1"/>
</dbReference>
<dbReference type="PROSITE" id="PS50943">
    <property type="entry name" value="HTH_CROC1"/>
    <property type="match status" value="1"/>
</dbReference>
<comment type="caution">
    <text evidence="3">The sequence shown here is derived from an EMBL/GenBank/DDBJ whole genome shotgun (WGS) entry which is preliminary data.</text>
</comment>
<dbReference type="InterPro" id="IPR050807">
    <property type="entry name" value="TransReg_Diox_bact_type"/>
</dbReference>
<dbReference type="Pfam" id="PF01381">
    <property type="entry name" value="HTH_3"/>
    <property type="match status" value="1"/>
</dbReference>
<accession>A0A9X3XPJ4</accession>
<keyword evidence="1" id="KW-0238">DNA-binding</keyword>
<name>A0A9X3XPJ4_9CLOT</name>
<evidence type="ECO:0000313" key="4">
    <source>
        <dbReference type="Proteomes" id="UP001141183"/>
    </source>
</evidence>
<proteinExistence type="predicted"/>
<sequence>MENLSYKLKIKENRIRKGLSQNELAKRIGISSNYLSELEHNKFDIRFGLLLKIAKELNVEIDELYEKIE</sequence>
<evidence type="ECO:0000313" key="3">
    <source>
        <dbReference type="EMBL" id="MDC4242081.1"/>
    </source>
</evidence>
<dbReference type="AlphaFoldDB" id="A0A9X3XPJ4"/>
<evidence type="ECO:0000256" key="1">
    <source>
        <dbReference type="ARBA" id="ARBA00023125"/>
    </source>
</evidence>
<dbReference type="GO" id="GO:0003677">
    <property type="term" value="F:DNA binding"/>
    <property type="evidence" value="ECO:0007669"/>
    <property type="project" value="UniProtKB-KW"/>
</dbReference>
<dbReference type="PANTHER" id="PTHR46797:SF1">
    <property type="entry name" value="METHYLPHOSPHONATE SYNTHASE"/>
    <property type="match status" value="1"/>
</dbReference>
<dbReference type="RefSeq" id="WP_272470685.1">
    <property type="nucleotide sequence ID" value="NZ_JAMRYU010000023.1"/>
</dbReference>
<dbReference type="SMART" id="SM00530">
    <property type="entry name" value="HTH_XRE"/>
    <property type="match status" value="1"/>
</dbReference>
<protein>
    <submittedName>
        <fullName evidence="3">Helix-turn-helix transcriptional regulator</fullName>
    </submittedName>
</protein>
<dbReference type="InterPro" id="IPR010982">
    <property type="entry name" value="Lambda_DNA-bd_dom_sf"/>
</dbReference>
<dbReference type="GO" id="GO:0005829">
    <property type="term" value="C:cytosol"/>
    <property type="evidence" value="ECO:0007669"/>
    <property type="project" value="TreeGrafter"/>
</dbReference>
<reference evidence="3" key="1">
    <citation type="submission" date="2022-05" db="EMBL/GenBank/DDBJ databases">
        <title>Draft genome sequence of Clostridium tertium strain CP3 isolated from Peru.</title>
        <authorList>
            <person name="Hurtado R."/>
            <person name="Lima L."/>
            <person name="Sousa T."/>
            <person name="Jaiswal A.K."/>
            <person name="Tiwari S."/>
            <person name="Maturrano L."/>
            <person name="Brenig B."/>
            <person name="Azevedo V."/>
        </authorList>
    </citation>
    <scope>NUCLEOTIDE SEQUENCE</scope>
    <source>
        <strain evidence="3">CP3</strain>
    </source>
</reference>
<organism evidence="3 4">
    <name type="scientific">Clostridium tertium</name>
    <dbReference type="NCBI Taxonomy" id="1559"/>
    <lineage>
        <taxon>Bacteria</taxon>
        <taxon>Bacillati</taxon>
        <taxon>Bacillota</taxon>
        <taxon>Clostridia</taxon>
        <taxon>Eubacteriales</taxon>
        <taxon>Clostridiaceae</taxon>
        <taxon>Clostridium</taxon>
    </lineage>
</organism>
<evidence type="ECO:0000259" key="2">
    <source>
        <dbReference type="PROSITE" id="PS50943"/>
    </source>
</evidence>
<feature type="domain" description="HTH cro/C1-type" evidence="2">
    <location>
        <begin position="10"/>
        <end position="64"/>
    </location>
</feature>
<dbReference type="Gene3D" id="1.10.260.40">
    <property type="entry name" value="lambda repressor-like DNA-binding domains"/>
    <property type="match status" value="1"/>
</dbReference>
<keyword evidence="4" id="KW-1185">Reference proteome</keyword>
<dbReference type="SUPFAM" id="SSF47413">
    <property type="entry name" value="lambda repressor-like DNA-binding domains"/>
    <property type="match status" value="1"/>
</dbReference>
<dbReference type="CDD" id="cd00093">
    <property type="entry name" value="HTH_XRE"/>
    <property type="match status" value="1"/>
</dbReference>
<dbReference type="EMBL" id="JAMRYU010000023">
    <property type="protein sequence ID" value="MDC4242081.1"/>
    <property type="molecule type" value="Genomic_DNA"/>
</dbReference>
<dbReference type="InterPro" id="IPR001387">
    <property type="entry name" value="Cro/C1-type_HTH"/>
</dbReference>
<dbReference type="Proteomes" id="UP001141183">
    <property type="component" value="Unassembled WGS sequence"/>
</dbReference>
<gene>
    <name evidence="3" type="ORF">NE398_18255</name>
</gene>
<dbReference type="GO" id="GO:0003700">
    <property type="term" value="F:DNA-binding transcription factor activity"/>
    <property type="evidence" value="ECO:0007669"/>
    <property type="project" value="TreeGrafter"/>
</dbReference>